<accession>A0A8K1JVZ6</accession>
<reference evidence="6" key="1">
    <citation type="submission" date="2021-06" db="EMBL/GenBank/DDBJ databases">
        <title>Complete plastid genome sequence of Hypericum ascyron provides new insights into dynamics and evolution within the family Hypericaceae.</title>
        <authorList>
            <person name="Sivagami J.C."/>
            <person name="Park S."/>
            <person name="Park S."/>
        </authorList>
    </citation>
    <scope>NUCLEOTIDE SEQUENCE</scope>
</reference>
<dbReference type="GO" id="GO:0009706">
    <property type="term" value="C:chloroplast inner membrane"/>
    <property type="evidence" value="ECO:0007669"/>
    <property type="project" value="UniProtKB-SubCell"/>
</dbReference>
<feature type="transmembrane region" description="Helical" evidence="4">
    <location>
        <begin position="69"/>
        <end position="87"/>
    </location>
</feature>
<keyword evidence="4" id="KW-0813">Transport</keyword>
<name>A0A8K1JVZ6_9ROSI</name>
<dbReference type="EMBL" id="MZ424306">
    <property type="protein sequence ID" value="UCU57573.1"/>
    <property type="molecule type" value="Genomic_DNA"/>
</dbReference>
<dbReference type="EMBL" id="MZ424306">
    <property type="protein sequence ID" value="UCU57587.1"/>
    <property type="molecule type" value="Genomic_DNA"/>
</dbReference>
<keyword evidence="4" id="KW-0472">Membrane</keyword>
<feature type="region of interest" description="Disordered" evidence="5">
    <location>
        <begin position="1065"/>
        <end position="1089"/>
    </location>
</feature>
<comment type="subunit">
    <text evidence="4">Part of the Tic complex.</text>
</comment>
<proteinExistence type="inferred from homology"/>
<comment type="similarity">
    <text evidence="4">Belongs to the TIC214 family.</text>
</comment>
<evidence type="ECO:0000256" key="3">
    <source>
        <dbReference type="ARBA" id="ARBA00022780"/>
    </source>
</evidence>
<feature type="region of interest" description="Disordered" evidence="5">
    <location>
        <begin position="324"/>
        <end position="348"/>
    </location>
</feature>
<feature type="transmembrane region" description="Helical" evidence="4">
    <location>
        <begin position="184"/>
        <end position="211"/>
    </location>
</feature>
<feature type="transmembrane region" description="Helical" evidence="4">
    <location>
        <begin position="94"/>
        <end position="113"/>
    </location>
</feature>
<keyword evidence="4" id="KW-0812">Transmembrane</keyword>
<protein>
    <recommendedName>
        <fullName evidence="4">Protein TIC 214</fullName>
    </recommendedName>
    <alternativeName>
        <fullName evidence="4">Translocon at the inner envelope membrane of chloroplasts 214</fullName>
    </alternativeName>
</protein>
<sequence>MRLIKISSSWLVGNLLLVVIRFSNSFIVVGVFYGLITTFAMVGPSYLFFLRAWVIEDVEEQMENEKRQAARTGFIMGQMLLFSSIYYAPFHVALCRPTTVTVLALAYLLWYFFSNSQQTFLDSYGLTLRNEMNKKNLTILRNLTVVSIFINNLMWQLCNSFLLASVVLSRLLNIYMFRSNNKMLFLTSSFIGCLIGHFVFTKCVGLLFVWIQKNHPIPFHIIIQSNRYILDSLKSNQSISRYFRSDCVDFVVSQSMYFTLDFQNFVSAVIEEVNRILRIITLATCLVIVGAFSLRSYLRTDHSNWIRLRVKQESQNWEQSWAPLPQMGKSESKNVSQRDAESVNKHDKKEIEKKENANFLWFDKLITFSLFDYTRVRQPFIYIGTHDVPLEKMSEYSFSNCISDGNERISFMGSPHVSTFLQMIRRTISLLTSEEGALKLWEQRMNKKWNIDSTIRLSMKLRNIPLSLLRSEERRSIKLWKKRMKEKQKNITKEFSYRVKTLDKQSIGLNTLEKRTRLYRLYKDKKYVESLYDPLLGGPIRSNNNRVLFFNNKKLPISQNQIFFLIVVKFLQEYCEEYPHYFQGDFHFLKDFSKRFLKLQEEDERRITDLNKIELHNRNSIDFTTKTSIFHFFFTNCSFDVDFKNQRFIKNPIKKKEKVRIREMLRKKMLLHSYETMEDLLESLDIKMATRKKFYLLISDNVEDLLIEQAPTKYDWEVGQFDPFGWGEEKDTQFNQIRLEISKPEPKPFFGESLISGSLRAQQCKTAIGRLFQLRPHSLLFLDRTYLFLEKTVLYFARMIRKLINILVINRLSNLIYKEFITSIFQNQKKEFNILISDLSKDKDISDFDKKKKKEKKWQFESTAERKKRLVKLYEDTKTSTTSTRPIHFWETLPSLQLIRSCLLLINVFLRKKVLIPALILVKNIIRKLFFGTTEWAQDFEDLKKEVHIICDYSGDELPENFFDQQFLIENLFLQFTLGIQIKIVSPFRLKPSHRSNGEFPSNKISEKGLTKDYVCFLTFWGTEVPEPYDNFDTGSQLVLFQLTEPVLTELKKTIRKLKNQFLKKRKKNKKPLSKTNQRKKMKLRELDKLTEPKKEKDSLINTNNWMIYQFSTQMKDLADRTSQIKNQIEKITKKKNQKWLPSEKNRSSKKISNNAKEFQFKSSKKILQIVKRKKSRLVRQSNFFIKIWIERLYIEIFLDISKIARLGAQLVLESRRKPNYINKKMEKTNQNTLQFLSLIIKSLNRFLSLIRKSLNKDSKNVSDISQAYVFLKLSQIPIPNLSKLRSVLQYSGTSLFLNNEIKNKIKDLFGIQSLFHLELKDQNFPNSGMNPWKNWLRSHSQYKSNFLQITRSKLKKRQNWRNRLNQRRMVQNKDLNTLDKLNLYAKDKLKKKKNDFETDSLSNSQENSKKYYNYNLLAYQFINYDNKKDLYSSPLQRSLLQVTNNKKLSYKTDHNKLFNVSILKNSISEHDILRLTRNYFDWGILDFCLRRKIDIDSWIHTGSAHKNEDLSFVPILKTNEVGGEGEGEGEDKSSNTKKNLFDWMGMNKEQNLTRGDFEFELWFFRKLFILFTLYNKNPWLIPKKSLVYETTNLDNQKPEILSMDEVYSFLMEQNELMHARSYGLRLRNKEIQAIIEEKLYPYKKQGKGGVSRNDLKVILNYPKDKETIFEKIMDNWRKEKTKITKEERLQLHKEKRESLKRLQLQKERRERAIRLKLEKIKRKNREK</sequence>
<gene>
    <name evidence="6" type="primary">ycf1</name>
    <name evidence="4" type="synonym">TIC214</name>
</gene>
<feature type="transmembrane region" description="Helical" evidence="4">
    <location>
        <begin position="153"/>
        <end position="172"/>
    </location>
</feature>
<dbReference type="GO" id="GO:0015031">
    <property type="term" value="P:protein transport"/>
    <property type="evidence" value="ECO:0007669"/>
    <property type="project" value="UniProtKB-KW"/>
</dbReference>
<evidence type="ECO:0000256" key="4">
    <source>
        <dbReference type="RuleBase" id="RU364085"/>
    </source>
</evidence>
<dbReference type="PANTHER" id="PTHR33163:SF40">
    <property type="entry name" value="PROTEIN TIC 214"/>
    <property type="match status" value="1"/>
</dbReference>
<evidence type="ECO:0000256" key="5">
    <source>
        <dbReference type="SAM" id="MobiDB-lite"/>
    </source>
</evidence>
<dbReference type="PANTHER" id="PTHR33163">
    <property type="entry name" value="PROTEIN TIC 214-RELATED"/>
    <property type="match status" value="1"/>
</dbReference>
<evidence type="ECO:0000256" key="1">
    <source>
        <dbReference type="ARBA" id="ARBA00002515"/>
    </source>
</evidence>
<feature type="transmembrane region" description="Helical" evidence="4">
    <location>
        <begin position="26"/>
        <end position="49"/>
    </location>
</feature>
<feature type="compositionally biased region" description="Basic residues" evidence="5">
    <location>
        <begin position="1065"/>
        <end position="1083"/>
    </location>
</feature>
<keyword evidence="3 4" id="KW-1001">Plastid inner membrane</keyword>
<keyword evidence="4" id="KW-0653">Protein transport</keyword>
<organism evidence="6">
    <name type="scientific">Hypericum ascyron</name>
    <dbReference type="NCBI Taxonomy" id="210378"/>
    <lineage>
        <taxon>Eukaryota</taxon>
        <taxon>Viridiplantae</taxon>
        <taxon>Streptophyta</taxon>
        <taxon>Embryophyta</taxon>
        <taxon>Tracheophyta</taxon>
        <taxon>Spermatophyta</taxon>
        <taxon>Magnoliopsida</taxon>
        <taxon>eudicotyledons</taxon>
        <taxon>Gunneridae</taxon>
        <taxon>Pentapetalae</taxon>
        <taxon>rosids</taxon>
        <taxon>fabids</taxon>
        <taxon>Malpighiales</taxon>
        <taxon>Hypericaceae</taxon>
        <taxon>Hypericeae</taxon>
        <taxon>Hypericum</taxon>
    </lineage>
</organism>
<keyword evidence="4" id="KW-1133">Transmembrane helix</keyword>
<dbReference type="Pfam" id="PF05758">
    <property type="entry name" value="Ycf1"/>
    <property type="match status" value="3"/>
</dbReference>
<geneLocation type="chloroplast" evidence="6"/>
<comment type="subcellular location">
    <subcellularLocation>
        <location evidence="2">Plastid</location>
        <location evidence="2">Chloroplast inner membrane</location>
        <topology evidence="2">Multi-pass membrane protein</topology>
    </subcellularLocation>
</comment>
<dbReference type="InterPro" id="IPR008896">
    <property type="entry name" value="TIC214"/>
</dbReference>
<comment type="function">
    <text evidence="1 4">Involved in protein precursor import into chloroplasts. May be part of an intermediate translocation complex acting as a protein-conducting channel at the inner envelope.</text>
</comment>
<feature type="compositionally biased region" description="Basic and acidic residues" evidence="5">
    <location>
        <begin position="330"/>
        <end position="348"/>
    </location>
</feature>
<keyword evidence="4 6" id="KW-0934">Plastid</keyword>
<evidence type="ECO:0000313" key="6">
    <source>
        <dbReference type="EMBL" id="UCU57587.1"/>
    </source>
</evidence>
<evidence type="ECO:0000256" key="2">
    <source>
        <dbReference type="ARBA" id="ARBA00004478"/>
    </source>
</evidence>
<keyword evidence="4 6" id="KW-0150">Chloroplast</keyword>